<feature type="region of interest" description="Disordered" evidence="6">
    <location>
        <begin position="50"/>
        <end position="73"/>
    </location>
</feature>
<dbReference type="InterPro" id="IPR037525">
    <property type="entry name" value="Velvet_dom"/>
</dbReference>
<keyword evidence="5" id="KW-0539">Nucleus</keyword>
<gene>
    <name evidence="8" type="ORF">BDV95DRAFT_193434</name>
</gene>
<dbReference type="InterPro" id="IPR038491">
    <property type="entry name" value="Velvet_dom_sf"/>
</dbReference>
<keyword evidence="4" id="KW-0804">Transcription</keyword>
<dbReference type="EMBL" id="JAADJZ010000025">
    <property type="protein sequence ID" value="KAF2867018.1"/>
    <property type="molecule type" value="Genomic_DNA"/>
</dbReference>
<evidence type="ECO:0000256" key="2">
    <source>
        <dbReference type="ARBA" id="ARBA00022969"/>
    </source>
</evidence>
<evidence type="ECO:0000313" key="9">
    <source>
        <dbReference type="Proteomes" id="UP000481861"/>
    </source>
</evidence>
<comment type="caution">
    <text evidence="8">The sequence shown here is derived from an EMBL/GenBank/DDBJ whole genome shotgun (WGS) entry which is preliminary data.</text>
</comment>
<dbReference type="InterPro" id="IPR021740">
    <property type="entry name" value="Velvet"/>
</dbReference>
<feature type="region of interest" description="Disordered" evidence="6">
    <location>
        <begin position="353"/>
        <end position="406"/>
    </location>
</feature>
<evidence type="ECO:0000256" key="5">
    <source>
        <dbReference type="ARBA" id="ARBA00023242"/>
    </source>
</evidence>
<feature type="domain" description="Velvet" evidence="7">
    <location>
        <begin position="24"/>
        <end position="215"/>
    </location>
</feature>
<dbReference type="AlphaFoldDB" id="A0A7C8M393"/>
<name>A0A7C8M393_9PLEO</name>
<keyword evidence="2" id="KW-0749">Sporulation</keyword>
<sequence>MYHYNATQLYQQPPAPVPPPVPHLQSHDIVLTLRQEPDVALVATDAKGKGEHPSAVWQSPKHTPLTVKERKPVDPPPVVEIRVKSITDPAQHFLTSPYLFMTCSLADAVTKEPLDSIASRCLCGSLVSSLHRLKDTDDKDGGFFVFPDISVKLLGHYRLHFSLFDLHKEHHQVQFLGSVDSKVFQVSSQKDFRGMSESSSLSRAFCDQGVRMRLRKDTKNGKRAYASIEQSPSNAPNIMPNPQQQYPYANEMSPPSKRPHSEIEDRKEHFTDHSVASAPSYSPPYVSPDYPRMPYGLGQTYYQPQVSASQAPSYAARASAATYYANPMQPATIDGRMPSLMSLQQRFNEIQQPSLSQQSFSYPLPRLNNPSSFGFGDESNTLDMYRTPPNVPLSEDHRPQSRPVLD</sequence>
<dbReference type="OrthoDB" id="5599552at2759"/>
<dbReference type="GO" id="GO:0030435">
    <property type="term" value="P:sporulation resulting in formation of a cellular spore"/>
    <property type="evidence" value="ECO:0007669"/>
    <property type="project" value="UniProtKB-KW"/>
</dbReference>
<evidence type="ECO:0000256" key="1">
    <source>
        <dbReference type="ARBA" id="ARBA00004123"/>
    </source>
</evidence>
<dbReference type="GO" id="GO:0005634">
    <property type="term" value="C:nucleus"/>
    <property type="evidence" value="ECO:0007669"/>
    <property type="project" value="UniProtKB-SubCell"/>
</dbReference>
<proteinExistence type="predicted"/>
<evidence type="ECO:0000256" key="6">
    <source>
        <dbReference type="SAM" id="MobiDB-lite"/>
    </source>
</evidence>
<keyword evidence="3" id="KW-0805">Transcription regulation</keyword>
<keyword evidence="9" id="KW-1185">Reference proteome</keyword>
<feature type="region of interest" description="Disordered" evidence="6">
    <location>
        <begin position="249"/>
        <end position="286"/>
    </location>
</feature>
<accession>A0A7C8M393</accession>
<dbReference type="PANTHER" id="PTHR33572:SF18">
    <property type="entry name" value="SPORE DEVELOPMENT REGULATOR VOSA"/>
    <property type="match status" value="1"/>
</dbReference>
<dbReference type="PROSITE" id="PS51821">
    <property type="entry name" value="VELVET"/>
    <property type="match status" value="1"/>
</dbReference>
<evidence type="ECO:0000259" key="7">
    <source>
        <dbReference type="PROSITE" id="PS51821"/>
    </source>
</evidence>
<feature type="compositionally biased region" description="Polar residues" evidence="6">
    <location>
        <begin position="368"/>
        <end position="382"/>
    </location>
</feature>
<organism evidence="8 9">
    <name type="scientific">Massariosphaeria phaeospora</name>
    <dbReference type="NCBI Taxonomy" id="100035"/>
    <lineage>
        <taxon>Eukaryota</taxon>
        <taxon>Fungi</taxon>
        <taxon>Dikarya</taxon>
        <taxon>Ascomycota</taxon>
        <taxon>Pezizomycotina</taxon>
        <taxon>Dothideomycetes</taxon>
        <taxon>Pleosporomycetidae</taxon>
        <taxon>Pleosporales</taxon>
        <taxon>Pleosporales incertae sedis</taxon>
        <taxon>Massariosphaeria</taxon>
    </lineage>
</organism>
<evidence type="ECO:0000256" key="4">
    <source>
        <dbReference type="ARBA" id="ARBA00023163"/>
    </source>
</evidence>
<dbReference type="Gene3D" id="2.60.40.3960">
    <property type="entry name" value="Velvet domain"/>
    <property type="match status" value="1"/>
</dbReference>
<comment type="subcellular location">
    <subcellularLocation>
        <location evidence="1">Nucleus</location>
    </subcellularLocation>
</comment>
<feature type="compositionally biased region" description="Basic and acidic residues" evidence="6">
    <location>
        <begin position="394"/>
        <end position="406"/>
    </location>
</feature>
<reference evidence="8 9" key="1">
    <citation type="submission" date="2020-01" db="EMBL/GenBank/DDBJ databases">
        <authorList>
            <consortium name="DOE Joint Genome Institute"/>
            <person name="Haridas S."/>
            <person name="Albert R."/>
            <person name="Binder M."/>
            <person name="Bloem J."/>
            <person name="Labutti K."/>
            <person name="Salamov A."/>
            <person name="Andreopoulos B."/>
            <person name="Baker S.E."/>
            <person name="Barry K."/>
            <person name="Bills G."/>
            <person name="Bluhm B.H."/>
            <person name="Cannon C."/>
            <person name="Castanera R."/>
            <person name="Culley D.E."/>
            <person name="Daum C."/>
            <person name="Ezra D."/>
            <person name="Gonzalez J.B."/>
            <person name="Henrissat B."/>
            <person name="Kuo A."/>
            <person name="Liang C."/>
            <person name="Lipzen A."/>
            <person name="Lutzoni F."/>
            <person name="Magnuson J."/>
            <person name="Mondo S."/>
            <person name="Nolan M."/>
            <person name="Ohm R."/>
            <person name="Pangilinan J."/>
            <person name="Park H.-J.H."/>
            <person name="Ramirez L."/>
            <person name="Alfaro M."/>
            <person name="Sun H."/>
            <person name="Tritt A."/>
            <person name="Yoshinaga Y."/>
            <person name="Zwiers L.-H.L."/>
            <person name="Turgeon B.G."/>
            <person name="Goodwin S.B."/>
            <person name="Spatafora J.W."/>
            <person name="Crous P.W."/>
            <person name="Grigoriev I.V."/>
        </authorList>
    </citation>
    <scope>NUCLEOTIDE SEQUENCE [LARGE SCALE GENOMIC DNA]</scope>
    <source>
        <strain evidence="8 9">CBS 611.86</strain>
    </source>
</reference>
<dbReference type="Proteomes" id="UP000481861">
    <property type="component" value="Unassembled WGS sequence"/>
</dbReference>
<protein>
    <submittedName>
        <fullName evidence="8">Velvet factor-domain-containing protein</fullName>
    </submittedName>
</protein>
<evidence type="ECO:0000256" key="3">
    <source>
        <dbReference type="ARBA" id="ARBA00023015"/>
    </source>
</evidence>
<dbReference type="Pfam" id="PF11754">
    <property type="entry name" value="Velvet"/>
    <property type="match status" value="1"/>
</dbReference>
<dbReference type="PANTHER" id="PTHR33572">
    <property type="entry name" value="SPORE DEVELOPMENT REGULATOR VOSA"/>
    <property type="match status" value="1"/>
</dbReference>
<feature type="compositionally biased region" description="Basic and acidic residues" evidence="6">
    <location>
        <begin position="259"/>
        <end position="272"/>
    </location>
</feature>
<evidence type="ECO:0000313" key="8">
    <source>
        <dbReference type="EMBL" id="KAF2867018.1"/>
    </source>
</evidence>